<evidence type="ECO:0000313" key="1">
    <source>
        <dbReference type="EMBL" id="ASO21029.1"/>
    </source>
</evidence>
<keyword evidence="2" id="KW-1185">Reference proteome</keyword>
<dbReference type="RefSeq" id="WP_093942270.1">
    <property type="nucleotide sequence ID" value="NZ_CP022521.1"/>
</dbReference>
<dbReference type="InterPro" id="IPR006683">
    <property type="entry name" value="Thioestr_dom"/>
</dbReference>
<reference evidence="1 2" key="1">
    <citation type="submission" date="2017-07" db="EMBL/GenBank/DDBJ databases">
        <title>Complete genome sequence of Actinoalloteichus hoggarensis DSM 45943, type strain of Actinoalloteichus hoggarensis.</title>
        <authorList>
            <person name="Ruckert C."/>
            <person name="Nouioui I."/>
            <person name="Willmese J."/>
            <person name="van Wezel G."/>
            <person name="Klenk H.-P."/>
            <person name="Kalinowski J."/>
            <person name="Zotchev S.B."/>
        </authorList>
    </citation>
    <scope>NUCLEOTIDE SEQUENCE [LARGE SCALE GENOMIC DNA]</scope>
    <source>
        <strain evidence="1 2">DSM 45943</strain>
    </source>
</reference>
<sequence length="159" mass="17860">MTSPEDTPTDVPARFGHVASVRINFEDLDATGTVHDSRYLLLVERAVMDYWLDRGWHLDPSLSRFADVLQVVRHFAITYHLPIAGMGLVGVHFWIEQVGTTDLTYGFHVHSADRSVLHAEGSRTQLRLDPATHHAVPYSVEFVAEAHRLRRPRGLVVGG</sequence>
<dbReference type="EMBL" id="CP022521">
    <property type="protein sequence ID" value="ASO21029.1"/>
    <property type="molecule type" value="Genomic_DNA"/>
</dbReference>
<dbReference type="KEGG" id="ahg:AHOG_17015"/>
<dbReference type="Gene3D" id="3.10.129.10">
    <property type="entry name" value="Hotdog Thioesterase"/>
    <property type="match status" value="1"/>
</dbReference>
<protein>
    <submittedName>
        <fullName evidence="1">Acyl-CoA thioesterase YbgC</fullName>
    </submittedName>
</protein>
<organism evidence="1 2">
    <name type="scientific">Actinoalloteichus hoggarensis</name>
    <dbReference type="NCBI Taxonomy" id="1470176"/>
    <lineage>
        <taxon>Bacteria</taxon>
        <taxon>Bacillati</taxon>
        <taxon>Actinomycetota</taxon>
        <taxon>Actinomycetes</taxon>
        <taxon>Pseudonocardiales</taxon>
        <taxon>Pseudonocardiaceae</taxon>
        <taxon>Actinoalloteichus</taxon>
    </lineage>
</organism>
<proteinExistence type="predicted"/>
<dbReference type="InterPro" id="IPR029069">
    <property type="entry name" value="HotDog_dom_sf"/>
</dbReference>
<dbReference type="AlphaFoldDB" id="A0A221W5Z4"/>
<dbReference type="Proteomes" id="UP000204221">
    <property type="component" value="Chromosome"/>
</dbReference>
<gene>
    <name evidence="1" type="ORF">AHOG_17015</name>
</gene>
<evidence type="ECO:0000313" key="2">
    <source>
        <dbReference type="Proteomes" id="UP000204221"/>
    </source>
</evidence>
<dbReference type="Pfam" id="PF03061">
    <property type="entry name" value="4HBT"/>
    <property type="match status" value="1"/>
</dbReference>
<name>A0A221W5Z4_9PSEU</name>
<accession>A0A221W5Z4</accession>
<dbReference type="SUPFAM" id="SSF54637">
    <property type="entry name" value="Thioesterase/thiol ester dehydrase-isomerase"/>
    <property type="match status" value="1"/>
</dbReference>
<dbReference type="OrthoDB" id="194128at2"/>